<evidence type="ECO:0000313" key="3">
    <source>
        <dbReference type="Proteomes" id="UP000244571"/>
    </source>
</evidence>
<dbReference type="Proteomes" id="UP000244571">
    <property type="component" value="Chromosome"/>
</dbReference>
<dbReference type="RefSeq" id="WP_108622529.1">
    <property type="nucleotide sequence ID" value="NZ_CP028901.1"/>
</dbReference>
<feature type="transmembrane region" description="Helical" evidence="1">
    <location>
        <begin position="77"/>
        <end position="93"/>
    </location>
</feature>
<dbReference type="OrthoDB" id="9808192at2"/>
<gene>
    <name evidence="2" type="ORF">DBV39_16845</name>
</gene>
<keyword evidence="1" id="KW-0812">Transmembrane</keyword>
<name>A0A2R4XN33_9BURK</name>
<dbReference type="AlphaFoldDB" id="A0A2R4XN33"/>
<keyword evidence="1" id="KW-1133">Transmembrane helix</keyword>
<evidence type="ECO:0000256" key="1">
    <source>
        <dbReference type="SAM" id="Phobius"/>
    </source>
</evidence>
<dbReference type="EMBL" id="CP028901">
    <property type="protein sequence ID" value="AWB35119.1"/>
    <property type="molecule type" value="Genomic_DNA"/>
</dbReference>
<feature type="transmembrane region" description="Helical" evidence="1">
    <location>
        <begin position="154"/>
        <end position="174"/>
    </location>
</feature>
<dbReference type="InterPro" id="IPR007038">
    <property type="entry name" value="HupE_UreJ"/>
</dbReference>
<dbReference type="KEGG" id="boz:DBV39_16845"/>
<feature type="transmembrane region" description="Helical" evidence="1">
    <location>
        <begin position="124"/>
        <end position="142"/>
    </location>
</feature>
<proteinExistence type="predicted"/>
<keyword evidence="3" id="KW-1185">Reference proteome</keyword>
<organism evidence="2 3">
    <name type="scientific">Orrella marina</name>
    <dbReference type="NCBI Taxonomy" id="2163011"/>
    <lineage>
        <taxon>Bacteria</taxon>
        <taxon>Pseudomonadati</taxon>
        <taxon>Pseudomonadota</taxon>
        <taxon>Betaproteobacteria</taxon>
        <taxon>Burkholderiales</taxon>
        <taxon>Alcaligenaceae</taxon>
        <taxon>Orrella</taxon>
    </lineage>
</organism>
<feature type="transmembrane region" description="Helical" evidence="1">
    <location>
        <begin position="9"/>
        <end position="27"/>
    </location>
</feature>
<reference evidence="2 3" key="1">
    <citation type="submission" date="2018-04" db="EMBL/GenBank/DDBJ databases">
        <title>Bordetella sp. HZ20 isolated from seawater.</title>
        <authorList>
            <person name="Sun C."/>
        </authorList>
    </citation>
    <scope>NUCLEOTIDE SEQUENCE [LARGE SCALE GENOMIC DNA]</scope>
    <source>
        <strain evidence="2 3">HZ20</strain>
    </source>
</reference>
<accession>A0A2R4XN33</accession>
<dbReference type="Pfam" id="PF04955">
    <property type="entry name" value="HupE_UreJ"/>
    <property type="match status" value="1"/>
</dbReference>
<feature type="transmembrane region" description="Helical" evidence="1">
    <location>
        <begin position="99"/>
        <end position="117"/>
    </location>
</feature>
<dbReference type="PROSITE" id="PS51257">
    <property type="entry name" value="PROKAR_LIPOPROTEIN"/>
    <property type="match status" value="1"/>
</dbReference>
<feature type="transmembrane region" description="Helical" evidence="1">
    <location>
        <begin position="47"/>
        <end position="70"/>
    </location>
</feature>
<keyword evidence="1" id="KW-0472">Membrane</keyword>
<sequence>MENDSKKQWIAGAVAMVMACVALPAWAHHPTGGETPASAMQGLLSGLGHPVIEFDHLAFLIALGLLTSLVDNGRLRLIVPFVVFSLLGTYAHTQGVTLALPEMWIGLSLIVVAGLLLRPLRVGTGVAVVFCVLAALVHGYAFGEAVVGARTSAIVSYLVGLGLIQSAMLWLVGTGIRHVGSSVRPVLIKASAGVSALLGILALTAGAL</sequence>
<protein>
    <submittedName>
        <fullName evidence="2">Urease accessory protein UreJ</fullName>
    </submittedName>
</protein>
<feature type="transmembrane region" description="Helical" evidence="1">
    <location>
        <begin position="186"/>
        <end position="207"/>
    </location>
</feature>
<evidence type="ECO:0000313" key="2">
    <source>
        <dbReference type="EMBL" id="AWB35119.1"/>
    </source>
</evidence>